<dbReference type="GO" id="GO:0052621">
    <property type="term" value="F:diguanylate cyclase activity"/>
    <property type="evidence" value="ECO:0007669"/>
    <property type="project" value="UniProtKB-EC"/>
</dbReference>
<dbReference type="AlphaFoldDB" id="A0A4S4B435"/>
<dbReference type="Proteomes" id="UP000308430">
    <property type="component" value="Unassembled WGS sequence"/>
</dbReference>
<dbReference type="CDD" id="cd01949">
    <property type="entry name" value="GGDEF"/>
    <property type="match status" value="1"/>
</dbReference>
<dbReference type="PANTHER" id="PTHR45138:SF9">
    <property type="entry name" value="DIGUANYLATE CYCLASE DGCM-RELATED"/>
    <property type="match status" value="1"/>
</dbReference>
<feature type="domain" description="GGDEF" evidence="5">
    <location>
        <begin position="467"/>
        <end position="599"/>
    </location>
</feature>
<protein>
    <recommendedName>
        <fullName evidence="1">diguanylate cyclase</fullName>
        <ecNumber evidence="1">2.7.7.65</ecNumber>
    </recommendedName>
</protein>
<keyword evidence="3" id="KW-0175">Coiled coil</keyword>
<dbReference type="Gene3D" id="3.30.70.270">
    <property type="match status" value="1"/>
</dbReference>
<evidence type="ECO:0000259" key="5">
    <source>
        <dbReference type="PROSITE" id="PS50887"/>
    </source>
</evidence>
<evidence type="ECO:0000256" key="4">
    <source>
        <dbReference type="SAM" id="MobiDB-lite"/>
    </source>
</evidence>
<proteinExistence type="predicted"/>
<dbReference type="SMART" id="SM00267">
    <property type="entry name" value="GGDEF"/>
    <property type="match status" value="1"/>
</dbReference>
<evidence type="ECO:0000313" key="6">
    <source>
        <dbReference type="EMBL" id="THF65674.1"/>
    </source>
</evidence>
<evidence type="ECO:0000256" key="3">
    <source>
        <dbReference type="SAM" id="Coils"/>
    </source>
</evidence>
<dbReference type="PANTHER" id="PTHR45138">
    <property type="entry name" value="REGULATORY COMPONENTS OF SENSORY TRANSDUCTION SYSTEM"/>
    <property type="match status" value="1"/>
</dbReference>
<comment type="catalytic activity">
    <reaction evidence="2">
        <text>2 GTP = 3',3'-c-di-GMP + 2 diphosphate</text>
        <dbReference type="Rhea" id="RHEA:24898"/>
        <dbReference type="ChEBI" id="CHEBI:33019"/>
        <dbReference type="ChEBI" id="CHEBI:37565"/>
        <dbReference type="ChEBI" id="CHEBI:58805"/>
        <dbReference type="EC" id="2.7.7.65"/>
    </reaction>
</comment>
<dbReference type="InterPro" id="IPR043128">
    <property type="entry name" value="Rev_trsase/Diguanyl_cyclase"/>
</dbReference>
<gene>
    <name evidence="6" type="ORF">E6C76_08920</name>
</gene>
<name>A0A4S4B435_9RHOO</name>
<evidence type="ECO:0000313" key="7">
    <source>
        <dbReference type="Proteomes" id="UP000308430"/>
    </source>
</evidence>
<dbReference type="InterPro" id="IPR050469">
    <property type="entry name" value="Diguanylate_Cyclase"/>
</dbReference>
<feature type="coiled-coil region" evidence="3">
    <location>
        <begin position="402"/>
        <end position="436"/>
    </location>
</feature>
<reference evidence="6 7" key="1">
    <citation type="submission" date="2019-04" db="EMBL/GenBank/DDBJ databases">
        <title>Azoarcus nasutitermitis sp. nov. isolated from termite nest.</title>
        <authorList>
            <person name="Lin S.-Y."/>
            <person name="Hameed A."/>
            <person name="Hsu Y.-H."/>
            <person name="Young C.-C."/>
        </authorList>
    </citation>
    <scope>NUCLEOTIDE SEQUENCE [LARGE SCALE GENOMIC DNA]</scope>
    <source>
        <strain evidence="6 7">CC-YHH838</strain>
    </source>
</reference>
<evidence type="ECO:0000256" key="2">
    <source>
        <dbReference type="ARBA" id="ARBA00034247"/>
    </source>
</evidence>
<organism evidence="6 7">
    <name type="scientific">Pseudothauera nasutitermitis</name>
    <dbReference type="NCBI Taxonomy" id="2565930"/>
    <lineage>
        <taxon>Bacteria</taxon>
        <taxon>Pseudomonadati</taxon>
        <taxon>Pseudomonadota</taxon>
        <taxon>Betaproteobacteria</taxon>
        <taxon>Rhodocyclales</taxon>
        <taxon>Zoogloeaceae</taxon>
        <taxon>Pseudothauera</taxon>
    </lineage>
</organism>
<dbReference type="InterPro" id="IPR000160">
    <property type="entry name" value="GGDEF_dom"/>
</dbReference>
<dbReference type="NCBIfam" id="TIGR00254">
    <property type="entry name" value="GGDEF"/>
    <property type="match status" value="1"/>
</dbReference>
<sequence length="600" mass="65957">MSTLSNPPEIAREALRQLALRRVPPTPEHYRALYNEIAGQADEDETAPEKFYRALAQQLPRDSAERQRHARMLDQALAAQDAAGCRDALWQYLGSLEPDAPPAWNELIGQLLRQWEARQAGWTTARKRESLERVLGANDPRTLFTRLQGLVRSWSQAPAEPGSDLPEASHGGNAPAAPASVPGAPPPAPRLVAQGEAGELAETLRALLHRTLNEVVPASLAEQPDLVREAAGIAARIQGAASIDQLRQMGELLRRFALKLEMAAGDAAETRAGLLNLLRLLLQNIDELVLDDQWLHGQVEALRRVLDKPADPRSIDDAERRLKEVIYKQSQLKHNLSEAQQTIKAMIAGFIDQLADFAESTGSYHDTIGACAQKIAAARDITQIGGVLDEVMRETRGIQQQAARSRAELLAARERVQETEARIAALQRELDEASRLVTQDPLTGALNRRGLEEMFTKEASRAARRRSPLCVALLDLDNFKKLNDTYGHQSGDDALTHLVRVVRENLRPQDSVARYGGEEFVLLYPDTELNEAAAALTRLQRALTTAFFLANNQKVFITFSAGVAAWNPGEALEAAAQRADAAMYRAKQGGKNRVEIAPPA</sequence>
<dbReference type="RefSeq" id="WP_136347880.1">
    <property type="nucleotide sequence ID" value="NZ_SSOC01000003.1"/>
</dbReference>
<dbReference type="EMBL" id="SSOC01000003">
    <property type="protein sequence ID" value="THF65674.1"/>
    <property type="molecule type" value="Genomic_DNA"/>
</dbReference>
<feature type="region of interest" description="Disordered" evidence="4">
    <location>
        <begin position="155"/>
        <end position="191"/>
    </location>
</feature>
<dbReference type="OrthoDB" id="8522032at2"/>
<dbReference type="Pfam" id="PF00990">
    <property type="entry name" value="GGDEF"/>
    <property type="match status" value="1"/>
</dbReference>
<evidence type="ECO:0000256" key="1">
    <source>
        <dbReference type="ARBA" id="ARBA00012528"/>
    </source>
</evidence>
<comment type="caution">
    <text evidence="6">The sequence shown here is derived from an EMBL/GenBank/DDBJ whole genome shotgun (WGS) entry which is preliminary data.</text>
</comment>
<dbReference type="SUPFAM" id="SSF55073">
    <property type="entry name" value="Nucleotide cyclase"/>
    <property type="match status" value="1"/>
</dbReference>
<accession>A0A4S4B435</accession>
<dbReference type="InterPro" id="IPR029787">
    <property type="entry name" value="Nucleotide_cyclase"/>
</dbReference>
<dbReference type="PROSITE" id="PS50887">
    <property type="entry name" value="GGDEF"/>
    <property type="match status" value="1"/>
</dbReference>
<dbReference type="FunFam" id="3.30.70.270:FF:000001">
    <property type="entry name" value="Diguanylate cyclase domain protein"/>
    <property type="match status" value="1"/>
</dbReference>
<dbReference type="EC" id="2.7.7.65" evidence="1"/>
<keyword evidence="7" id="KW-1185">Reference proteome</keyword>